<dbReference type="Proteomes" id="UP001163046">
    <property type="component" value="Unassembled WGS sequence"/>
</dbReference>
<gene>
    <name evidence="1" type="ORF">OS493_012809</name>
</gene>
<name>A0A9W9Z1A4_9CNID</name>
<sequence>MMFKFTVLFGRRSPIVSYLSHYPKVVSPLFEKSTIRCYTASCQLVRKTESPLATAQSITRIPFALKSTGVSTQIQLNPHQKKSVLAILNMFDEALTTSSMVYLLSSMARLVKKDCNEREKLQMESPEEESSEYTRLLNCITDNISRLESRQLAVIIWSLAKIQERTHPLLKVCEEEILSRGVGTFDYKTASQIVVGLSLLNWTDTSVFGEVEKAILCRQLDIATFNLRSFAQTVVSFAKTDNGSSQLFELFLNEILSCAFSTFHNNDLSHFVWSFAKRGFQADGLFEKTEAELFRRNISTIVKSVDIGTLLWSFASTGNGSMELFSAFGDLIQTKDIKHFNNNELSQTIWALGKAGVTSDLLFSQFEDEVKKRGIQTFSRNDCEMLLEGFTCFNSGNKELLSSLKSSVLNK</sequence>
<proteinExistence type="predicted"/>
<protein>
    <submittedName>
        <fullName evidence="1">Uncharacterized protein</fullName>
    </submittedName>
</protein>
<evidence type="ECO:0000313" key="2">
    <source>
        <dbReference type="Proteomes" id="UP001163046"/>
    </source>
</evidence>
<comment type="caution">
    <text evidence="1">The sequence shown here is derived from an EMBL/GenBank/DDBJ whole genome shotgun (WGS) entry which is preliminary data.</text>
</comment>
<dbReference type="EMBL" id="MU826831">
    <property type="protein sequence ID" value="KAJ7373222.1"/>
    <property type="molecule type" value="Genomic_DNA"/>
</dbReference>
<dbReference type="AlphaFoldDB" id="A0A9W9Z1A4"/>
<evidence type="ECO:0000313" key="1">
    <source>
        <dbReference type="EMBL" id="KAJ7373222.1"/>
    </source>
</evidence>
<dbReference type="OrthoDB" id="5955355at2759"/>
<accession>A0A9W9Z1A4</accession>
<reference evidence="1" key="1">
    <citation type="submission" date="2023-01" db="EMBL/GenBank/DDBJ databases">
        <title>Genome assembly of the deep-sea coral Lophelia pertusa.</title>
        <authorList>
            <person name="Herrera S."/>
            <person name="Cordes E."/>
        </authorList>
    </citation>
    <scope>NUCLEOTIDE SEQUENCE</scope>
    <source>
        <strain evidence="1">USNM1676648</strain>
        <tissue evidence="1">Polyp</tissue>
    </source>
</reference>
<keyword evidence="2" id="KW-1185">Reference proteome</keyword>
<organism evidence="1 2">
    <name type="scientific">Desmophyllum pertusum</name>
    <dbReference type="NCBI Taxonomy" id="174260"/>
    <lineage>
        <taxon>Eukaryota</taxon>
        <taxon>Metazoa</taxon>
        <taxon>Cnidaria</taxon>
        <taxon>Anthozoa</taxon>
        <taxon>Hexacorallia</taxon>
        <taxon>Scleractinia</taxon>
        <taxon>Caryophylliina</taxon>
        <taxon>Caryophylliidae</taxon>
        <taxon>Desmophyllum</taxon>
    </lineage>
</organism>